<dbReference type="SUPFAM" id="SSF52540">
    <property type="entry name" value="P-loop containing nucleoside triphosphate hydrolases"/>
    <property type="match status" value="1"/>
</dbReference>
<dbReference type="AlphaFoldDB" id="A0A3B1CZJ8"/>
<dbReference type="EMBL" id="UOGI01000215">
    <property type="protein sequence ID" value="VAX33892.1"/>
    <property type="molecule type" value="Genomic_DNA"/>
</dbReference>
<proteinExistence type="predicted"/>
<reference evidence="1" key="1">
    <citation type="submission" date="2018-06" db="EMBL/GenBank/DDBJ databases">
        <authorList>
            <person name="Zhirakovskaya E."/>
        </authorList>
    </citation>
    <scope>NUCLEOTIDE SEQUENCE</scope>
</reference>
<protein>
    <submittedName>
        <fullName evidence="1">Uncharacterized protein</fullName>
    </submittedName>
</protein>
<dbReference type="InterPro" id="IPR027417">
    <property type="entry name" value="P-loop_NTPase"/>
</dbReference>
<gene>
    <name evidence="1" type="ORF">MNBD_NITROSPIRAE03-277</name>
</gene>
<name>A0A3B1CZJ8_9ZZZZ</name>
<organism evidence="1">
    <name type="scientific">hydrothermal vent metagenome</name>
    <dbReference type="NCBI Taxonomy" id="652676"/>
    <lineage>
        <taxon>unclassified sequences</taxon>
        <taxon>metagenomes</taxon>
        <taxon>ecological metagenomes</taxon>
    </lineage>
</organism>
<sequence length="230" mass="26868">MQSSSINLIAREGQLKTLTEQIRCRKSIHIHGPGGCGKTALLLLVSSKWKYYIDRSITPVYCNDSRSLRDVLLALSLQFLSQFKKLELTDRFHRRHEFLHPYQLKSLNLDELKKAIYNCLPKRNFCIILDHLENVTPKVNSFLRVLYEKTVLITASRQSWEIRDMNSSGRLEYCLYLAPKLRMENLPPKDAFLLMQNIFHKSPLKVHNPRELFARVYHITRGNPGMITDI</sequence>
<accession>A0A3B1CZJ8</accession>
<dbReference type="Gene3D" id="3.40.50.300">
    <property type="entry name" value="P-loop containing nucleotide triphosphate hydrolases"/>
    <property type="match status" value="1"/>
</dbReference>
<feature type="non-terminal residue" evidence="1">
    <location>
        <position position="230"/>
    </location>
</feature>
<evidence type="ECO:0000313" key="1">
    <source>
        <dbReference type="EMBL" id="VAX33892.1"/>
    </source>
</evidence>
<dbReference type="GO" id="GO:0043531">
    <property type="term" value="F:ADP binding"/>
    <property type="evidence" value="ECO:0007669"/>
    <property type="project" value="InterPro"/>
</dbReference>